<evidence type="ECO:0000259" key="14">
    <source>
        <dbReference type="PROSITE" id="PS51194"/>
    </source>
</evidence>
<dbReference type="GO" id="GO:0016787">
    <property type="term" value="F:hydrolase activity"/>
    <property type="evidence" value="ECO:0007669"/>
    <property type="project" value="UniProtKB-KW"/>
</dbReference>
<comment type="similarity">
    <text evidence="1">Belongs to the helicase family. RecQ subfamily.</text>
</comment>
<dbReference type="PROSITE" id="PS00690">
    <property type="entry name" value="DEAH_ATP_HELICASE"/>
    <property type="match status" value="1"/>
</dbReference>
<name>A0A455SJL6_9CHLR</name>
<dbReference type="GO" id="GO:0005524">
    <property type="term" value="F:ATP binding"/>
    <property type="evidence" value="ECO:0007669"/>
    <property type="project" value="UniProtKB-KW"/>
</dbReference>
<dbReference type="Pfam" id="PF00156">
    <property type="entry name" value="Pribosyltran"/>
    <property type="match status" value="1"/>
</dbReference>
<keyword evidence="3" id="KW-0547">Nucleotide-binding</keyword>
<feature type="domain" description="Helicase C-terminal" evidence="14">
    <location>
        <begin position="230"/>
        <end position="373"/>
    </location>
</feature>
<dbReference type="InterPro" id="IPR001650">
    <property type="entry name" value="Helicase_C-like"/>
</dbReference>
<dbReference type="SUPFAM" id="SSF46785">
    <property type="entry name" value="Winged helix' DNA-binding domain"/>
    <property type="match status" value="1"/>
</dbReference>
<evidence type="ECO:0000256" key="5">
    <source>
        <dbReference type="ARBA" id="ARBA00022806"/>
    </source>
</evidence>
<dbReference type="InterPro" id="IPR011545">
    <property type="entry name" value="DEAD/DEAH_box_helicase_dom"/>
</dbReference>
<evidence type="ECO:0000256" key="2">
    <source>
        <dbReference type="ARBA" id="ARBA00022723"/>
    </source>
</evidence>
<evidence type="ECO:0000256" key="3">
    <source>
        <dbReference type="ARBA" id="ARBA00022741"/>
    </source>
</evidence>
<keyword evidence="2" id="KW-0479">Metal-binding</keyword>
<dbReference type="InterPro" id="IPR029057">
    <property type="entry name" value="PRTase-like"/>
</dbReference>
<dbReference type="CDD" id="cd17920">
    <property type="entry name" value="DEXHc_RecQ"/>
    <property type="match status" value="1"/>
</dbReference>
<dbReference type="GO" id="GO:0005737">
    <property type="term" value="C:cytoplasm"/>
    <property type="evidence" value="ECO:0007669"/>
    <property type="project" value="TreeGrafter"/>
</dbReference>
<dbReference type="GO" id="GO:0003677">
    <property type="term" value="F:DNA binding"/>
    <property type="evidence" value="ECO:0007669"/>
    <property type="project" value="UniProtKB-KW"/>
</dbReference>
<dbReference type="InterPro" id="IPR014001">
    <property type="entry name" value="Helicase_ATP-bd"/>
</dbReference>
<dbReference type="PANTHER" id="PTHR13710:SF105">
    <property type="entry name" value="ATP-DEPENDENT DNA HELICASE Q1"/>
    <property type="match status" value="1"/>
</dbReference>
<dbReference type="GO" id="GO:0043590">
    <property type="term" value="C:bacterial nucleoid"/>
    <property type="evidence" value="ECO:0007669"/>
    <property type="project" value="TreeGrafter"/>
</dbReference>
<dbReference type="InterPro" id="IPR027417">
    <property type="entry name" value="P-loop_NTPase"/>
</dbReference>
<dbReference type="AlphaFoldDB" id="A0A455SJL6"/>
<comment type="catalytic activity">
    <reaction evidence="9">
        <text>Couples ATP hydrolysis with the unwinding of duplex DNA by translocating in the 3'-5' direction.</text>
        <dbReference type="EC" id="5.6.2.4"/>
    </reaction>
</comment>
<accession>A0A455SJL6</accession>
<dbReference type="Pfam" id="PF00270">
    <property type="entry name" value="DEAD"/>
    <property type="match status" value="1"/>
</dbReference>
<dbReference type="CDD" id="cd06223">
    <property type="entry name" value="PRTases_typeI"/>
    <property type="match status" value="1"/>
</dbReference>
<keyword evidence="8" id="KW-0413">Isomerase</keyword>
<keyword evidence="6" id="KW-0067">ATP-binding</keyword>
<evidence type="ECO:0000256" key="4">
    <source>
        <dbReference type="ARBA" id="ARBA00022801"/>
    </source>
</evidence>
<protein>
    <recommendedName>
        <fullName evidence="11">ATP-dependent DNA helicase RecQ</fullName>
        <ecNumber evidence="10">5.6.2.4</ecNumber>
    </recommendedName>
    <alternativeName>
        <fullName evidence="12">DNA 3'-5' helicase RecQ</fullName>
    </alternativeName>
</protein>
<dbReference type="InterPro" id="IPR036390">
    <property type="entry name" value="WH_DNA-bd_sf"/>
</dbReference>
<dbReference type="Pfam" id="PF16124">
    <property type="entry name" value="RecQ_Zn_bind"/>
    <property type="match status" value="1"/>
</dbReference>
<dbReference type="Gene3D" id="1.10.10.10">
    <property type="entry name" value="Winged helix-like DNA-binding domain superfamily/Winged helix DNA-binding domain"/>
    <property type="match status" value="1"/>
</dbReference>
<dbReference type="GO" id="GO:0030894">
    <property type="term" value="C:replisome"/>
    <property type="evidence" value="ECO:0007669"/>
    <property type="project" value="TreeGrafter"/>
</dbReference>
<evidence type="ECO:0000256" key="12">
    <source>
        <dbReference type="ARBA" id="ARBA00044550"/>
    </source>
</evidence>
<evidence type="ECO:0000256" key="8">
    <source>
        <dbReference type="ARBA" id="ARBA00023235"/>
    </source>
</evidence>
<keyword evidence="7" id="KW-0238">DNA-binding</keyword>
<dbReference type="PROSITE" id="PS51192">
    <property type="entry name" value="HELICASE_ATP_BIND_1"/>
    <property type="match status" value="1"/>
</dbReference>
<dbReference type="Pfam" id="PF00271">
    <property type="entry name" value="Helicase_C"/>
    <property type="match status" value="1"/>
</dbReference>
<dbReference type="NCBIfam" id="TIGR00614">
    <property type="entry name" value="recQ_fam"/>
    <property type="match status" value="1"/>
</dbReference>
<dbReference type="InterPro" id="IPR032284">
    <property type="entry name" value="RecQ_Zn-bd"/>
</dbReference>
<gene>
    <name evidence="15" type="ORF">KTC_22520</name>
</gene>
<evidence type="ECO:0000256" key="7">
    <source>
        <dbReference type="ARBA" id="ARBA00023125"/>
    </source>
</evidence>
<dbReference type="Gene3D" id="3.40.50.2020">
    <property type="match status" value="1"/>
</dbReference>
<dbReference type="PROSITE" id="PS51194">
    <property type="entry name" value="HELICASE_CTER"/>
    <property type="match status" value="1"/>
</dbReference>
<dbReference type="SUPFAM" id="SSF52540">
    <property type="entry name" value="P-loop containing nucleoside triphosphate hydrolases"/>
    <property type="match status" value="1"/>
</dbReference>
<feature type="domain" description="Helicase ATP-binding" evidence="13">
    <location>
        <begin position="34"/>
        <end position="204"/>
    </location>
</feature>
<dbReference type="GO" id="GO:0046872">
    <property type="term" value="F:metal ion binding"/>
    <property type="evidence" value="ECO:0007669"/>
    <property type="project" value="UniProtKB-KW"/>
</dbReference>
<evidence type="ECO:0000259" key="13">
    <source>
        <dbReference type="PROSITE" id="PS51192"/>
    </source>
</evidence>
<dbReference type="GO" id="GO:0009378">
    <property type="term" value="F:four-way junction helicase activity"/>
    <property type="evidence" value="ECO:0007669"/>
    <property type="project" value="TreeGrafter"/>
</dbReference>
<dbReference type="InterPro" id="IPR004589">
    <property type="entry name" value="DNA_helicase_ATP-dep_RecQ"/>
</dbReference>
<evidence type="ECO:0000256" key="10">
    <source>
        <dbReference type="ARBA" id="ARBA00034808"/>
    </source>
</evidence>
<keyword evidence="5 15" id="KW-0347">Helicase</keyword>
<dbReference type="InterPro" id="IPR036388">
    <property type="entry name" value="WH-like_DNA-bd_sf"/>
</dbReference>
<reference evidence="15" key="1">
    <citation type="submission" date="2018-12" db="EMBL/GenBank/DDBJ databases">
        <title>Novel natural products biosynthetic potential of the class Ktedonobacteria.</title>
        <authorList>
            <person name="Zheng Y."/>
            <person name="Saitou A."/>
            <person name="Wang C.M."/>
            <person name="Toyoda A."/>
            <person name="Minakuchi Y."/>
            <person name="Sekiguchi Y."/>
            <person name="Ueda K."/>
            <person name="Takano H."/>
            <person name="Sakai Y."/>
            <person name="Yokota A."/>
            <person name="Yabe S."/>
        </authorList>
    </citation>
    <scope>NUCLEOTIDE SEQUENCE</scope>
    <source>
        <strain evidence="15">COM3</strain>
    </source>
</reference>
<dbReference type="GO" id="GO:0043138">
    <property type="term" value="F:3'-5' DNA helicase activity"/>
    <property type="evidence" value="ECO:0007669"/>
    <property type="project" value="UniProtKB-EC"/>
</dbReference>
<dbReference type="EC" id="5.6.2.4" evidence="10"/>
<dbReference type="GO" id="GO:0006310">
    <property type="term" value="P:DNA recombination"/>
    <property type="evidence" value="ECO:0007669"/>
    <property type="project" value="InterPro"/>
</dbReference>
<dbReference type="EMBL" id="AP019376">
    <property type="protein sequence ID" value="BBH87501.1"/>
    <property type="molecule type" value="Genomic_DNA"/>
</dbReference>
<sequence>MVDKLPIAQVPPETLLVERFHITTGFHEGQLHIIKKLLQRKRVLAIQKTGWGKSLCYQMASLYYPHLTIVFSPLKALMRDQCTRCNERYHIPAAIVSSDFSVEENEMTLQQAVAGKLKLLFIAPERLENTHWREYVQKMRISLVVIDEAHCISTWGHDFRPDYRRIRHLISALPAQTPLLALTATANPRVEQDILEQMGTGTEVIRGPMKRPNLYLNVIPLSDDSEKLSYLAALIPHLPGTGILYTATQKDAEMTADFLRRQNIDAHHYHARLEDTRRQEIENNLQQNHHKVICSTNALGMGIDKPDLRFIIHYHFPASPIHYYQEIGRAGRDGLPSYCFLLYDEKDRKIQEHFIKRAKPESRCYREVMTALQHSSYGMTEKELLLSLSLSTNVLRTVLKDLREQGYVREEKSRRYSSIQYTNHIDFSFYDTIAEQKKQELQEMIQYAESDTCYMTYLTSYLGDPDQSPCGICGACRPEAYQIITPSSQLKQAAQHFLQYEYLPHIDSKGKQGRKHEEGWSLSYHGNTEIGRLVRGSKYENMEPFPDILVQRAAEILRERYPLQQIDYIVSIPPTKSGNLVETFAQRVANMISITYVPILTKNRVTKQQKDCLNSKQKEYNVKGSFTVSAPEQVRNRTILLIDDIYDSGYTIRAATEALIEAGAVAVYPFTITRTLAADQ</sequence>
<evidence type="ECO:0000313" key="15">
    <source>
        <dbReference type="EMBL" id="BBH87501.1"/>
    </source>
</evidence>
<dbReference type="SUPFAM" id="SSF53271">
    <property type="entry name" value="PRTase-like"/>
    <property type="match status" value="1"/>
</dbReference>
<dbReference type="Gene3D" id="3.40.50.300">
    <property type="entry name" value="P-loop containing nucleotide triphosphate hydrolases"/>
    <property type="match status" value="2"/>
</dbReference>
<dbReference type="SMART" id="SM00487">
    <property type="entry name" value="DEXDc"/>
    <property type="match status" value="1"/>
</dbReference>
<evidence type="ECO:0000256" key="9">
    <source>
        <dbReference type="ARBA" id="ARBA00034617"/>
    </source>
</evidence>
<dbReference type="InterPro" id="IPR002464">
    <property type="entry name" value="DNA/RNA_helicase_DEAH_CS"/>
</dbReference>
<proteinExistence type="inferred from homology"/>
<dbReference type="SMART" id="SM00490">
    <property type="entry name" value="HELICc"/>
    <property type="match status" value="1"/>
</dbReference>
<organism evidence="15">
    <name type="scientific">Thermosporothrix sp. COM3</name>
    <dbReference type="NCBI Taxonomy" id="2490863"/>
    <lineage>
        <taxon>Bacteria</taxon>
        <taxon>Bacillati</taxon>
        <taxon>Chloroflexota</taxon>
        <taxon>Ktedonobacteria</taxon>
        <taxon>Ktedonobacterales</taxon>
        <taxon>Thermosporotrichaceae</taxon>
        <taxon>Thermosporothrix</taxon>
    </lineage>
</organism>
<dbReference type="GO" id="GO:0006281">
    <property type="term" value="P:DNA repair"/>
    <property type="evidence" value="ECO:0007669"/>
    <property type="project" value="TreeGrafter"/>
</dbReference>
<evidence type="ECO:0000256" key="6">
    <source>
        <dbReference type="ARBA" id="ARBA00022840"/>
    </source>
</evidence>
<evidence type="ECO:0000256" key="11">
    <source>
        <dbReference type="ARBA" id="ARBA00044535"/>
    </source>
</evidence>
<evidence type="ECO:0000256" key="1">
    <source>
        <dbReference type="ARBA" id="ARBA00005446"/>
    </source>
</evidence>
<dbReference type="InterPro" id="IPR000836">
    <property type="entry name" value="PRTase_dom"/>
</dbReference>
<keyword evidence="4" id="KW-0378">Hydrolase</keyword>
<dbReference type="PANTHER" id="PTHR13710">
    <property type="entry name" value="DNA HELICASE RECQ FAMILY MEMBER"/>
    <property type="match status" value="1"/>
</dbReference>